<protein>
    <submittedName>
        <fullName evidence="2">Uncharacterized protein</fullName>
    </submittedName>
</protein>
<dbReference type="GeneID" id="93444733"/>
<name>A0A7S9LDB0_9PSED</name>
<dbReference type="AlphaFoldDB" id="A0A7S9LDB0"/>
<accession>A0A7S9LDB0</accession>
<proteinExistence type="predicted"/>
<dbReference type="Proteomes" id="UP000594430">
    <property type="component" value="Plasmid pVIM-24-ZDHY414"/>
</dbReference>
<geneLocation type="plasmid" evidence="2 3">
    <name>pVIM-24-ZDHY414</name>
</geneLocation>
<evidence type="ECO:0000256" key="1">
    <source>
        <dbReference type="SAM" id="Phobius"/>
    </source>
</evidence>
<keyword evidence="2" id="KW-0614">Plasmid</keyword>
<gene>
    <name evidence="2" type="ORF">IZU98_24870</name>
</gene>
<evidence type="ECO:0000313" key="3">
    <source>
        <dbReference type="Proteomes" id="UP000594430"/>
    </source>
</evidence>
<keyword evidence="1" id="KW-0812">Transmembrane</keyword>
<evidence type="ECO:0000313" key="2">
    <source>
        <dbReference type="EMBL" id="QPH52108.1"/>
    </source>
</evidence>
<feature type="transmembrane region" description="Helical" evidence="1">
    <location>
        <begin position="48"/>
        <end position="70"/>
    </location>
</feature>
<keyword evidence="1" id="KW-1133">Transmembrane helix</keyword>
<feature type="transmembrane region" description="Helical" evidence="1">
    <location>
        <begin position="20"/>
        <end position="42"/>
    </location>
</feature>
<keyword evidence="1" id="KW-0472">Membrane</keyword>
<sequence length="139" mass="15225">MIAVLEREVMAEKGKSAAQIGTMAFWYGGLGTFSNACIAKLVDGEWQSIWFSASSVVVALVASGIVWLFSRYGHSLEYVKYDAMLGREIAHITKAMSHNGISDEARKRWQNQLEAALEKRASAERDIANGTVDLNKLGG</sequence>
<dbReference type="EMBL" id="CP064948">
    <property type="protein sequence ID" value="QPH52108.1"/>
    <property type="molecule type" value="Genomic_DNA"/>
</dbReference>
<organism evidence="2 3">
    <name type="scientific">Pseudomonas fulva</name>
    <dbReference type="NCBI Taxonomy" id="47880"/>
    <lineage>
        <taxon>Bacteria</taxon>
        <taxon>Pseudomonadati</taxon>
        <taxon>Pseudomonadota</taxon>
        <taxon>Gammaproteobacteria</taxon>
        <taxon>Pseudomonadales</taxon>
        <taxon>Pseudomonadaceae</taxon>
        <taxon>Pseudomonas</taxon>
    </lineage>
</organism>
<reference evidence="2 3" key="1">
    <citation type="submission" date="2020-11" db="EMBL/GenBank/DDBJ databases">
        <title>Pseudomonas fulva producing VIM-24.</title>
        <authorList>
            <person name="Liu S."/>
        </authorList>
    </citation>
    <scope>NUCLEOTIDE SEQUENCE [LARGE SCALE GENOMIC DNA]</scope>
    <source>
        <strain evidence="2 3">ZDHY414</strain>
        <plasmid evidence="2 3">pVIM-24-ZDHY414</plasmid>
    </source>
</reference>
<dbReference type="RefSeq" id="WP_125862910.1">
    <property type="nucleotide sequence ID" value="NZ_CP064945.1"/>
</dbReference>